<dbReference type="CDD" id="cd02025">
    <property type="entry name" value="PanK"/>
    <property type="match status" value="1"/>
</dbReference>
<dbReference type="InterPro" id="IPR004566">
    <property type="entry name" value="PanK"/>
</dbReference>
<evidence type="ECO:0000256" key="7">
    <source>
        <dbReference type="ARBA" id="ARBA00022490"/>
    </source>
</evidence>
<evidence type="ECO:0000256" key="8">
    <source>
        <dbReference type="ARBA" id="ARBA00022679"/>
    </source>
</evidence>
<sequence length="318" mass="36078">MNKRFKTPTPVASPYRVFSSEEWATLRADTPLTLTAEDVARLRATNDPILLDEVIAIYLPLSRLLSLYVAAAQGLFKATQRFLGAEVEGKMPYLIGVAGSVAVGKSTTARVMKALLSRWPNTPKVDLVTTDGFLHPNRVLEAKGIMNRKGFPESFDAPALLRFLSDVKAGMRNVKAPVYSHLVYDIVPDEYVTVDRPDILIVEGLNVLLPNRVGRDIPFVSDFFDFSIYLDADQALLERWYVDRFMRLRETAFRDPRSYFRKYADLTDEQAVEIALNIWRTINLRNLIDHIRPTRPRASLILTKGSSHRIEQAALRKL</sequence>
<keyword evidence="9 14" id="KW-0547">Nucleotide-binding</keyword>
<name>A0AA41YZ24_9HYPH</name>
<evidence type="ECO:0000256" key="12">
    <source>
        <dbReference type="ARBA" id="ARBA00022993"/>
    </source>
</evidence>
<evidence type="ECO:0000256" key="13">
    <source>
        <dbReference type="ARBA" id="ARBA00032866"/>
    </source>
</evidence>
<dbReference type="EC" id="2.7.1.33" evidence="5 14"/>
<evidence type="ECO:0000256" key="6">
    <source>
        <dbReference type="ARBA" id="ARBA00015080"/>
    </source>
</evidence>
<evidence type="ECO:0000256" key="1">
    <source>
        <dbReference type="ARBA" id="ARBA00001206"/>
    </source>
</evidence>
<gene>
    <name evidence="14 17" type="primary">coaA</name>
    <name evidence="17" type="ORF">M8523_22300</name>
</gene>
<dbReference type="Pfam" id="PF00485">
    <property type="entry name" value="PRK"/>
    <property type="match status" value="1"/>
</dbReference>
<dbReference type="PANTHER" id="PTHR10285">
    <property type="entry name" value="URIDINE KINASE"/>
    <property type="match status" value="1"/>
</dbReference>
<evidence type="ECO:0000256" key="3">
    <source>
        <dbReference type="ARBA" id="ARBA00005225"/>
    </source>
</evidence>
<evidence type="ECO:0000259" key="16">
    <source>
        <dbReference type="Pfam" id="PF00485"/>
    </source>
</evidence>
<evidence type="ECO:0000256" key="15">
    <source>
        <dbReference type="RuleBase" id="RU003530"/>
    </source>
</evidence>
<proteinExistence type="inferred from homology"/>
<evidence type="ECO:0000313" key="18">
    <source>
        <dbReference type="Proteomes" id="UP001165667"/>
    </source>
</evidence>
<dbReference type="PIRSF" id="PIRSF000545">
    <property type="entry name" value="Pantothenate_kin"/>
    <property type="match status" value="1"/>
</dbReference>
<evidence type="ECO:0000256" key="11">
    <source>
        <dbReference type="ARBA" id="ARBA00022840"/>
    </source>
</evidence>
<keyword evidence="12 14" id="KW-0173">Coenzyme A biosynthesis</keyword>
<dbReference type="AlphaFoldDB" id="A0AA41YZ24"/>
<keyword evidence="7 14" id="KW-0963">Cytoplasm</keyword>
<evidence type="ECO:0000256" key="14">
    <source>
        <dbReference type="HAMAP-Rule" id="MF_00215"/>
    </source>
</evidence>
<comment type="caution">
    <text evidence="17">The sequence shown here is derived from an EMBL/GenBank/DDBJ whole genome shotgun (WGS) entry which is preliminary data.</text>
</comment>
<dbReference type="InterPro" id="IPR006083">
    <property type="entry name" value="PRK/URK"/>
</dbReference>
<organism evidence="17 18">
    <name type="scientific">Lichenifustis flavocetrariae</name>
    <dbReference type="NCBI Taxonomy" id="2949735"/>
    <lineage>
        <taxon>Bacteria</taxon>
        <taxon>Pseudomonadati</taxon>
        <taxon>Pseudomonadota</taxon>
        <taxon>Alphaproteobacteria</taxon>
        <taxon>Hyphomicrobiales</taxon>
        <taxon>Lichenihabitantaceae</taxon>
        <taxon>Lichenifustis</taxon>
    </lineage>
</organism>
<dbReference type="RefSeq" id="WP_282587119.1">
    <property type="nucleotide sequence ID" value="NZ_JAMOIM010000017.1"/>
</dbReference>
<evidence type="ECO:0000256" key="2">
    <source>
        <dbReference type="ARBA" id="ARBA00004496"/>
    </source>
</evidence>
<comment type="catalytic activity">
    <reaction evidence="1 14 15">
        <text>(R)-pantothenate + ATP = (R)-4'-phosphopantothenate + ADP + H(+)</text>
        <dbReference type="Rhea" id="RHEA:16373"/>
        <dbReference type="ChEBI" id="CHEBI:10986"/>
        <dbReference type="ChEBI" id="CHEBI:15378"/>
        <dbReference type="ChEBI" id="CHEBI:29032"/>
        <dbReference type="ChEBI" id="CHEBI:30616"/>
        <dbReference type="ChEBI" id="CHEBI:456216"/>
        <dbReference type="EC" id="2.7.1.33"/>
    </reaction>
</comment>
<dbReference type="Gene3D" id="3.40.50.300">
    <property type="entry name" value="P-loop containing nucleotide triphosphate hydrolases"/>
    <property type="match status" value="1"/>
</dbReference>
<keyword evidence="8 14" id="KW-0808">Transferase</keyword>
<keyword evidence="11 14" id="KW-0067">ATP-binding</keyword>
<evidence type="ECO:0000313" key="17">
    <source>
        <dbReference type="EMBL" id="MCW6510749.1"/>
    </source>
</evidence>
<keyword evidence="10 14" id="KW-0418">Kinase</keyword>
<dbReference type="GO" id="GO:0015937">
    <property type="term" value="P:coenzyme A biosynthetic process"/>
    <property type="evidence" value="ECO:0007669"/>
    <property type="project" value="UniProtKB-UniRule"/>
</dbReference>
<dbReference type="GO" id="GO:0005524">
    <property type="term" value="F:ATP binding"/>
    <property type="evidence" value="ECO:0007669"/>
    <property type="project" value="UniProtKB-UniRule"/>
</dbReference>
<dbReference type="EMBL" id="JAMOIM010000017">
    <property type="protein sequence ID" value="MCW6510749.1"/>
    <property type="molecule type" value="Genomic_DNA"/>
</dbReference>
<dbReference type="Proteomes" id="UP001165667">
    <property type="component" value="Unassembled WGS sequence"/>
</dbReference>
<dbReference type="SUPFAM" id="SSF52540">
    <property type="entry name" value="P-loop containing nucleoside triphosphate hydrolases"/>
    <property type="match status" value="1"/>
</dbReference>
<reference evidence="17" key="1">
    <citation type="submission" date="2022-05" db="EMBL/GenBank/DDBJ databases">
        <authorList>
            <person name="Pankratov T."/>
        </authorList>
    </citation>
    <scope>NUCLEOTIDE SEQUENCE</scope>
    <source>
        <strain evidence="17">BP6-180914</strain>
    </source>
</reference>
<dbReference type="GO" id="GO:0004594">
    <property type="term" value="F:pantothenate kinase activity"/>
    <property type="evidence" value="ECO:0007669"/>
    <property type="project" value="UniProtKB-UniRule"/>
</dbReference>
<dbReference type="HAMAP" id="MF_00215">
    <property type="entry name" value="Pantothen_kinase_1"/>
    <property type="match status" value="1"/>
</dbReference>
<keyword evidence="18" id="KW-1185">Reference proteome</keyword>
<dbReference type="NCBIfam" id="TIGR00554">
    <property type="entry name" value="panK_bact"/>
    <property type="match status" value="1"/>
</dbReference>
<evidence type="ECO:0000256" key="10">
    <source>
        <dbReference type="ARBA" id="ARBA00022777"/>
    </source>
</evidence>
<dbReference type="GO" id="GO:0005737">
    <property type="term" value="C:cytoplasm"/>
    <property type="evidence" value="ECO:0007669"/>
    <property type="project" value="UniProtKB-SubCell"/>
</dbReference>
<feature type="binding site" evidence="14">
    <location>
        <begin position="99"/>
        <end position="106"/>
    </location>
    <ligand>
        <name>ATP</name>
        <dbReference type="ChEBI" id="CHEBI:30616"/>
    </ligand>
</feature>
<comment type="pathway">
    <text evidence="3 14 15">Cofactor biosynthesis; coenzyme A biosynthesis; CoA from (R)-pantothenate: step 1/5.</text>
</comment>
<dbReference type="InterPro" id="IPR027417">
    <property type="entry name" value="P-loop_NTPase"/>
</dbReference>
<evidence type="ECO:0000256" key="5">
    <source>
        <dbReference type="ARBA" id="ARBA00012102"/>
    </source>
</evidence>
<comment type="similarity">
    <text evidence="4 14 15">Belongs to the prokaryotic pantothenate kinase family.</text>
</comment>
<accession>A0AA41YZ24</accession>
<comment type="subcellular location">
    <subcellularLocation>
        <location evidence="2 14 15">Cytoplasm</location>
    </subcellularLocation>
</comment>
<feature type="domain" description="Phosphoribulokinase/uridine kinase" evidence="16">
    <location>
        <begin position="94"/>
        <end position="246"/>
    </location>
</feature>
<evidence type="ECO:0000256" key="9">
    <source>
        <dbReference type="ARBA" id="ARBA00022741"/>
    </source>
</evidence>
<evidence type="ECO:0000256" key="4">
    <source>
        <dbReference type="ARBA" id="ARBA00006087"/>
    </source>
</evidence>
<protein>
    <recommendedName>
        <fullName evidence="6 14">Pantothenate kinase</fullName>
        <ecNumber evidence="5 14">2.7.1.33</ecNumber>
    </recommendedName>
    <alternativeName>
        <fullName evidence="13 14">Pantothenic acid kinase</fullName>
    </alternativeName>
</protein>